<evidence type="ECO:0000256" key="1">
    <source>
        <dbReference type="ARBA" id="ARBA00022679"/>
    </source>
</evidence>
<name>A0A5D4RJZ0_9BACI</name>
<dbReference type="EMBL" id="VTEQ01000007">
    <property type="protein sequence ID" value="TYS50641.1"/>
    <property type="molecule type" value="Genomic_DNA"/>
</dbReference>
<dbReference type="InterPro" id="IPR008125">
    <property type="entry name" value="Streptothricin_AcTrfase"/>
</dbReference>
<dbReference type="PRINTS" id="PR01754">
    <property type="entry name" value="SACTRNSFRASE"/>
</dbReference>
<dbReference type="PROSITE" id="PS51186">
    <property type="entry name" value="GNAT"/>
    <property type="match status" value="1"/>
</dbReference>
<feature type="region of interest" description="Disordered" evidence="3">
    <location>
        <begin position="1"/>
        <end position="42"/>
    </location>
</feature>
<dbReference type="InterPro" id="IPR051556">
    <property type="entry name" value="N-term/lysine_N-AcTrnsfr"/>
</dbReference>
<dbReference type="Gene3D" id="3.40.630.30">
    <property type="match status" value="1"/>
</dbReference>
<accession>A0A5D4RJZ0</accession>
<dbReference type="InterPro" id="IPR016181">
    <property type="entry name" value="Acyl_CoA_acyltransferase"/>
</dbReference>
<evidence type="ECO:0000256" key="3">
    <source>
        <dbReference type="SAM" id="MobiDB-lite"/>
    </source>
</evidence>
<dbReference type="PANTHER" id="PTHR42919:SF8">
    <property type="entry name" value="N-ALPHA-ACETYLTRANSFERASE 50"/>
    <property type="match status" value="1"/>
</dbReference>
<proteinExistence type="predicted"/>
<protein>
    <submittedName>
        <fullName evidence="5">GNAT family N-acetyltransferase</fullName>
    </submittedName>
</protein>
<evidence type="ECO:0000259" key="4">
    <source>
        <dbReference type="PROSITE" id="PS51186"/>
    </source>
</evidence>
<keyword evidence="1 5" id="KW-0808">Transferase</keyword>
<sequence length="256" mass="29988">MIETPQARGGSTCSPRKANPCSERERTLPKDTPPTKNAYHPNKDSFTFYGIINRGHINNRLKKIEPKTRPERKCIRLTHESKLIISPLTDDLIEDINKTNDPFRIYGRVVPRLQSGKWSYEEVLFDEETETRFPDDHLEWDQYIDREDKKVFLAYLNDSCIGQIRVVKEWNRFCYIENIATKREYRGSGVGKVLLHQAEEWARERSLIGMSLEAQDDNLDACRFYVKQGFKLGGVDTLKQAYNPNIDATLYWYKLF</sequence>
<dbReference type="Proteomes" id="UP000322997">
    <property type="component" value="Unassembled WGS sequence"/>
</dbReference>
<dbReference type="AlphaFoldDB" id="A0A5D4RJZ0"/>
<organism evidence="5 6">
    <name type="scientific">Rossellomorea marisflavi</name>
    <dbReference type="NCBI Taxonomy" id="189381"/>
    <lineage>
        <taxon>Bacteria</taxon>
        <taxon>Bacillati</taxon>
        <taxon>Bacillota</taxon>
        <taxon>Bacilli</taxon>
        <taxon>Bacillales</taxon>
        <taxon>Bacillaceae</taxon>
        <taxon>Rossellomorea</taxon>
    </lineage>
</organism>
<dbReference type="PANTHER" id="PTHR42919">
    <property type="entry name" value="N-ALPHA-ACETYLTRANSFERASE"/>
    <property type="match status" value="1"/>
</dbReference>
<dbReference type="SUPFAM" id="SSF55729">
    <property type="entry name" value="Acyl-CoA N-acyltransferases (Nat)"/>
    <property type="match status" value="1"/>
</dbReference>
<dbReference type="Pfam" id="PF00583">
    <property type="entry name" value="Acetyltransf_1"/>
    <property type="match status" value="1"/>
</dbReference>
<evidence type="ECO:0000256" key="2">
    <source>
        <dbReference type="ARBA" id="ARBA00023315"/>
    </source>
</evidence>
<reference evidence="5 6" key="1">
    <citation type="submission" date="2019-08" db="EMBL/GenBank/DDBJ databases">
        <title>Bacillus genomes from the desert of Cuatro Cienegas, Coahuila.</title>
        <authorList>
            <person name="Olmedo-Alvarez G."/>
        </authorList>
    </citation>
    <scope>NUCLEOTIDE SEQUENCE [LARGE SCALE GENOMIC DNA]</scope>
    <source>
        <strain evidence="5 6">CH108_3D</strain>
    </source>
</reference>
<dbReference type="InterPro" id="IPR000182">
    <property type="entry name" value="GNAT_dom"/>
</dbReference>
<dbReference type="GO" id="GO:0016747">
    <property type="term" value="F:acyltransferase activity, transferring groups other than amino-acyl groups"/>
    <property type="evidence" value="ECO:0007669"/>
    <property type="project" value="InterPro"/>
</dbReference>
<evidence type="ECO:0000313" key="5">
    <source>
        <dbReference type="EMBL" id="TYS50641.1"/>
    </source>
</evidence>
<gene>
    <name evidence="5" type="ORF">FZC83_19730</name>
</gene>
<keyword evidence="2" id="KW-0012">Acyltransferase</keyword>
<dbReference type="CDD" id="cd04301">
    <property type="entry name" value="NAT_SF"/>
    <property type="match status" value="1"/>
</dbReference>
<comment type="caution">
    <text evidence="5">The sequence shown here is derived from an EMBL/GenBank/DDBJ whole genome shotgun (WGS) entry which is preliminary data.</text>
</comment>
<feature type="domain" description="N-acetyltransferase" evidence="4">
    <location>
        <begin position="111"/>
        <end position="256"/>
    </location>
</feature>
<evidence type="ECO:0000313" key="6">
    <source>
        <dbReference type="Proteomes" id="UP000322997"/>
    </source>
</evidence>